<dbReference type="KEGG" id="csi:P262_04247"/>
<organism evidence="1 2">
    <name type="scientific">Cronobacter malonaticus</name>
    <dbReference type="NCBI Taxonomy" id="413503"/>
    <lineage>
        <taxon>Bacteria</taxon>
        <taxon>Pseudomonadati</taxon>
        <taxon>Pseudomonadota</taxon>
        <taxon>Gammaproteobacteria</taxon>
        <taxon>Enterobacterales</taxon>
        <taxon>Enterobacteriaceae</taxon>
        <taxon>Cronobacter</taxon>
    </lineage>
</organism>
<sequence length="41" mass="4363">MILKAFFRDACGLLTSTGLFTLSGDKSMIVGTSATFAEFTL</sequence>
<dbReference type="HOGENOM" id="CLU_3268839_0_0_6"/>
<dbReference type="Proteomes" id="UP000018545">
    <property type="component" value="Chromosome"/>
</dbReference>
<dbReference type="AlphaFoldDB" id="V5U2L7"/>
<evidence type="ECO:0000313" key="1">
    <source>
        <dbReference type="EMBL" id="AHB71392.1"/>
    </source>
</evidence>
<protein>
    <submittedName>
        <fullName evidence="1">Uncharacterized protein</fullName>
    </submittedName>
</protein>
<accession>V5U2L7</accession>
<gene>
    <name evidence="1" type="ORF">P262_04247</name>
</gene>
<dbReference type="EMBL" id="CP006731">
    <property type="protein sequence ID" value="AHB71392.1"/>
    <property type="molecule type" value="Genomic_DNA"/>
</dbReference>
<proteinExistence type="predicted"/>
<reference evidence="1 2" key="1">
    <citation type="journal article" date="2014" name="Genome Announc.">
        <title>Complete Genome Sequence of Cronobacter sakazakii Strain CMCC 45402.</title>
        <authorList>
            <person name="Zhao Z."/>
            <person name="Wang L."/>
            <person name="Wang B."/>
            <person name="Liang H."/>
            <person name="Ye Q."/>
            <person name="Zeng M."/>
        </authorList>
    </citation>
    <scope>NUCLEOTIDE SEQUENCE [LARGE SCALE GENOMIC DNA]</scope>
    <source>
        <strain evidence="2">45402</strain>
    </source>
</reference>
<dbReference type="PATRIC" id="fig|1401659.3.peg.2996"/>
<evidence type="ECO:0000313" key="2">
    <source>
        <dbReference type="Proteomes" id="UP000018545"/>
    </source>
</evidence>
<name>V5U2L7_9ENTR</name>